<dbReference type="InterPro" id="IPR029058">
    <property type="entry name" value="AB_hydrolase_fold"/>
</dbReference>
<evidence type="ECO:0000256" key="1">
    <source>
        <dbReference type="SAM" id="Phobius"/>
    </source>
</evidence>
<reference evidence="3 4" key="1">
    <citation type="submission" date="2016-03" db="EMBL/GenBank/DDBJ databases">
        <authorList>
            <person name="Ploux O."/>
        </authorList>
    </citation>
    <scope>NUCLEOTIDE SEQUENCE [LARGE SCALE GENOMIC DNA]</scope>
    <source>
        <strain evidence="3 4">UAMH 11012</strain>
    </source>
</reference>
<keyword evidence="1" id="KW-0812">Transmembrane</keyword>
<gene>
    <name evidence="3" type="ORF">PAC_10085</name>
</gene>
<dbReference type="InterPro" id="IPR002018">
    <property type="entry name" value="CarbesteraseB"/>
</dbReference>
<dbReference type="SUPFAM" id="SSF53474">
    <property type="entry name" value="alpha/beta-Hydrolases"/>
    <property type="match status" value="1"/>
</dbReference>
<dbReference type="OrthoDB" id="408631at2759"/>
<proteinExistence type="predicted"/>
<dbReference type="AlphaFoldDB" id="A0A1L7X590"/>
<name>A0A1L7X590_9HELO</name>
<feature type="transmembrane region" description="Helical" evidence="1">
    <location>
        <begin position="6"/>
        <end position="23"/>
    </location>
</feature>
<dbReference type="PANTHER" id="PTHR11559">
    <property type="entry name" value="CARBOXYLESTERASE"/>
    <property type="match status" value="1"/>
</dbReference>
<keyword evidence="1" id="KW-0472">Membrane</keyword>
<dbReference type="Gene3D" id="3.40.50.1820">
    <property type="entry name" value="alpha/beta hydrolase"/>
    <property type="match status" value="1"/>
</dbReference>
<dbReference type="EMBL" id="FJOG01000015">
    <property type="protein sequence ID" value="CZR60189.1"/>
    <property type="molecule type" value="Genomic_DNA"/>
</dbReference>
<keyword evidence="4" id="KW-1185">Reference proteome</keyword>
<organism evidence="3 4">
    <name type="scientific">Phialocephala subalpina</name>
    <dbReference type="NCBI Taxonomy" id="576137"/>
    <lineage>
        <taxon>Eukaryota</taxon>
        <taxon>Fungi</taxon>
        <taxon>Dikarya</taxon>
        <taxon>Ascomycota</taxon>
        <taxon>Pezizomycotina</taxon>
        <taxon>Leotiomycetes</taxon>
        <taxon>Helotiales</taxon>
        <taxon>Mollisiaceae</taxon>
        <taxon>Phialocephala</taxon>
        <taxon>Phialocephala fortinii species complex</taxon>
    </lineage>
</organism>
<dbReference type="Pfam" id="PF00135">
    <property type="entry name" value="COesterase"/>
    <property type="match status" value="1"/>
</dbReference>
<sequence length="587" mass="65126">MAGISWRWALIIPIFTAILFLYLSELGQQALSILGLTTTHKFTYQRSVKIAQGTVVGRLVDDGTFPEPLEGFLGIPYALPPVGDLRFRPAVPVPDSNQTIEAFYLGKQLVPFTGDEWLGPDYESESCLTISVYRPKNHTSSSKPLPVAMLIPGGAFNRGAQRMHNTASMLAWSAEPWIGVSMQYRIGVFGGLNTELTEKEGLLNLGLRDIYVALEWVQENIGAFGGDKYDVTIMGLSAAAHAIGHLIMDINQPKPLFHKAIMDSGAHTARVVHPASSALNTAHFSELLSLTGCSNLPDNATLPCLRTLPSETIIKAGQSIFDASEPSVRWAWQPVLDTSPKGIISRRPIDAWRSGHWNKIPILTGSTHNEGAMYVPRSASTSFDFIDFFSTLLPHFSAEDLIELNNLYPDPAKFPESEYVETRGIEGVGGQYKRLEAAYGHYAYTCPVRQTAILGSKDAEQPPIYIYHWALNKTVLYGANHGDQMRYQTYNSEVRSISPAQDEVAGWMNAYAMSFIVTGDPNKIKGRFPDRPEWKAWKGVEKTMVFGEGNDERAGGTGVGISADFRKYKWAEKECEFWWKHTSSFED</sequence>
<feature type="domain" description="Carboxylesterase type B" evidence="2">
    <location>
        <begin position="46"/>
        <end position="537"/>
    </location>
</feature>
<dbReference type="STRING" id="576137.A0A1L7X590"/>
<dbReference type="InterPro" id="IPR050309">
    <property type="entry name" value="Type-B_Carboxylest/Lipase"/>
</dbReference>
<dbReference type="Proteomes" id="UP000184330">
    <property type="component" value="Unassembled WGS sequence"/>
</dbReference>
<keyword evidence="1" id="KW-1133">Transmembrane helix</keyword>
<evidence type="ECO:0000259" key="2">
    <source>
        <dbReference type="Pfam" id="PF00135"/>
    </source>
</evidence>
<evidence type="ECO:0000313" key="4">
    <source>
        <dbReference type="Proteomes" id="UP000184330"/>
    </source>
</evidence>
<accession>A0A1L7X590</accession>
<evidence type="ECO:0000313" key="3">
    <source>
        <dbReference type="EMBL" id="CZR60189.1"/>
    </source>
</evidence>
<protein>
    <submittedName>
        <fullName evidence="3">Related to cholinesterase</fullName>
    </submittedName>
</protein>